<comment type="caution">
    <text evidence="4">The sequence shown here is derived from an EMBL/GenBank/DDBJ whole genome shotgun (WGS) entry which is preliminary data.</text>
</comment>
<keyword evidence="3" id="KW-1003">Cell membrane</keyword>
<protein>
    <submittedName>
        <fullName evidence="4">Putative polyamine transporter</fullName>
    </submittedName>
</protein>
<dbReference type="PANTHER" id="PTHR45826:SF2">
    <property type="entry name" value="AMINO ACID TRANSPORTER"/>
    <property type="match status" value="1"/>
</dbReference>
<proteinExistence type="predicted"/>
<dbReference type="PANTHER" id="PTHR45826">
    <property type="entry name" value="POLYAMINE TRANSPORTER PUT1"/>
    <property type="match status" value="1"/>
</dbReference>
<reference evidence="4 5" key="1">
    <citation type="submission" date="2018-09" db="EMBL/GenBank/DDBJ databases">
        <title>A high-quality reference genome of wild soybean provides a powerful tool to mine soybean genomes.</title>
        <authorList>
            <person name="Xie M."/>
            <person name="Chung C.Y.L."/>
            <person name="Li M.-W."/>
            <person name="Wong F.-L."/>
            <person name="Chan T.-F."/>
            <person name="Lam H.-M."/>
        </authorList>
    </citation>
    <scope>NUCLEOTIDE SEQUENCE [LARGE SCALE GENOMIC DNA]</scope>
    <source>
        <strain evidence="5">cv. W05</strain>
        <tissue evidence="4">Hypocotyl of etiolated seedlings</tissue>
    </source>
</reference>
<keyword evidence="3" id="KW-0472">Membrane</keyword>
<evidence type="ECO:0000256" key="1">
    <source>
        <dbReference type="ARBA" id="ARBA00004651"/>
    </source>
</evidence>
<sequence length="139" mass="15442">MVIKLNVDVDPTVTEVGAVELAGAKATMINCCLVDLNYWDSISTLAGEVVLGYFPPVLVATGVVPLNRELWIDEYFSIIADIVGGVWLRWWLQAVAVMSNMEMFVAEMSSDSFQLLGMAERGMLLEFFGKRSCYETPYS</sequence>
<gene>
    <name evidence="4" type="ORF">D0Y65_011651</name>
</gene>
<dbReference type="InterPro" id="IPR044566">
    <property type="entry name" value="RMV1-like"/>
</dbReference>
<evidence type="ECO:0000313" key="4">
    <source>
        <dbReference type="EMBL" id="RZC11539.1"/>
    </source>
</evidence>
<evidence type="ECO:0000256" key="2">
    <source>
        <dbReference type="ARBA" id="ARBA00022448"/>
    </source>
</evidence>
<dbReference type="GO" id="GO:0005886">
    <property type="term" value="C:plasma membrane"/>
    <property type="evidence" value="ECO:0007669"/>
    <property type="project" value="UniProtKB-SubCell"/>
</dbReference>
<accession>A0A445KL11</accession>
<keyword evidence="2" id="KW-0813">Transport</keyword>
<organism evidence="4 5">
    <name type="scientific">Glycine soja</name>
    <name type="common">Wild soybean</name>
    <dbReference type="NCBI Taxonomy" id="3848"/>
    <lineage>
        <taxon>Eukaryota</taxon>
        <taxon>Viridiplantae</taxon>
        <taxon>Streptophyta</taxon>
        <taxon>Embryophyta</taxon>
        <taxon>Tracheophyta</taxon>
        <taxon>Spermatophyta</taxon>
        <taxon>Magnoliopsida</taxon>
        <taxon>eudicotyledons</taxon>
        <taxon>Gunneridae</taxon>
        <taxon>Pentapetalae</taxon>
        <taxon>rosids</taxon>
        <taxon>fabids</taxon>
        <taxon>Fabales</taxon>
        <taxon>Fabaceae</taxon>
        <taxon>Papilionoideae</taxon>
        <taxon>50 kb inversion clade</taxon>
        <taxon>NPAAA clade</taxon>
        <taxon>indigoferoid/millettioid clade</taxon>
        <taxon>Phaseoleae</taxon>
        <taxon>Glycine</taxon>
        <taxon>Glycine subgen. Soja</taxon>
    </lineage>
</organism>
<evidence type="ECO:0000256" key="3">
    <source>
        <dbReference type="ARBA" id="ARBA00022475"/>
    </source>
</evidence>
<dbReference type="EMBL" id="QZWG01000005">
    <property type="protein sequence ID" value="RZC11539.1"/>
    <property type="molecule type" value="Genomic_DNA"/>
</dbReference>
<name>A0A445KL11_GLYSO</name>
<dbReference type="AlphaFoldDB" id="A0A445KL11"/>
<comment type="subcellular location">
    <subcellularLocation>
        <location evidence="1">Cell membrane</location>
        <topology evidence="1">Multi-pass membrane protein</topology>
    </subcellularLocation>
</comment>
<dbReference type="Gene3D" id="1.20.1740.10">
    <property type="entry name" value="Amino acid/polyamine transporter I"/>
    <property type="match status" value="1"/>
</dbReference>
<dbReference type="GO" id="GO:0022857">
    <property type="term" value="F:transmembrane transporter activity"/>
    <property type="evidence" value="ECO:0007669"/>
    <property type="project" value="InterPro"/>
</dbReference>
<dbReference type="Proteomes" id="UP000289340">
    <property type="component" value="Chromosome 5"/>
</dbReference>
<keyword evidence="5" id="KW-1185">Reference proteome</keyword>
<evidence type="ECO:0000313" key="5">
    <source>
        <dbReference type="Proteomes" id="UP000289340"/>
    </source>
</evidence>